<dbReference type="Proteomes" id="UP000316092">
    <property type="component" value="Unassembled WGS sequence"/>
</dbReference>
<keyword evidence="2" id="KW-1185">Reference proteome</keyword>
<proteinExistence type="predicted"/>
<accession>A0A553UK70</accession>
<reference evidence="1 2" key="1">
    <citation type="submission" date="2019-07" db="EMBL/GenBank/DDBJ databases">
        <title>Deinococcus detaillus sp. nov., isolated from humus soil in Antarctica.</title>
        <authorList>
            <person name="Zhang K."/>
        </authorList>
    </citation>
    <scope>NUCLEOTIDE SEQUENCE [LARGE SCALE GENOMIC DNA]</scope>
    <source>
        <strain evidence="1 2">H1</strain>
    </source>
</reference>
<comment type="caution">
    <text evidence="1">The sequence shown here is derived from an EMBL/GenBank/DDBJ whole genome shotgun (WGS) entry which is preliminary data.</text>
</comment>
<name>A0A553UK70_9DEIO</name>
<dbReference type="RefSeq" id="WP_143721866.1">
    <property type="nucleotide sequence ID" value="NZ_VKDB01000028.1"/>
</dbReference>
<gene>
    <name evidence="1" type="ORF">FNU79_16345</name>
</gene>
<dbReference type="OrthoDB" id="71511at2"/>
<evidence type="ECO:0000313" key="2">
    <source>
        <dbReference type="Proteomes" id="UP000316092"/>
    </source>
</evidence>
<protein>
    <submittedName>
        <fullName evidence="1">DUF4258 domain-containing protein</fullName>
    </submittedName>
</protein>
<evidence type="ECO:0000313" key="1">
    <source>
        <dbReference type="EMBL" id="TSA80595.1"/>
    </source>
</evidence>
<sequence length="102" mass="11625">MPEGFDFTTDAVLDWEVEAIWDAIDQETLIFTRHAREELSLDALTLGDVLDAISFPDEITKDLPGGTRAPGLNFDRYFGDVRVRAKIGWKERYYLVITVMAN</sequence>
<dbReference type="AlphaFoldDB" id="A0A553UK70"/>
<dbReference type="EMBL" id="VKDB01000028">
    <property type="protein sequence ID" value="TSA80595.1"/>
    <property type="molecule type" value="Genomic_DNA"/>
</dbReference>
<organism evidence="1 2">
    <name type="scientific">Deinococcus detaillensis</name>
    <dbReference type="NCBI Taxonomy" id="2592048"/>
    <lineage>
        <taxon>Bacteria</taxon>
        <taxon>Thermotogati</taxon>
        <taxon>Deinococcota</taxon>
        <taxon>Deinococci</taxon>
        <taxon>Deinococcales</taxon>
        <taxon>Deinococcaceae</taxon>
        <taxon>Deinococcus</taxon>
    </lineage>
</organism>